<organism evidence="12 13">
    <name type="scientific">Pseudovibrio ascidiaceicola</name>
    <dbReference type="NCBI Taxonomy" id="285279"/>
    <lineage>
        <taxon>Bacteria</taxon>
        <taxon>Pseudomonadati</taxon>
        <taxon>Pseudomonadota</taxon>
        <taxon>Alphaproteobacteria</taxon>
        <taxon>Hyphomicrobiales</taxon>
        <taxon>Stappiaceae</taxon>
        <taxon>Pseudovibrio</taxon>
    </lineage>
</organism>
<evidence type="ECO:0000256" key="9">
    <source>
        <dbReference type="ARBA" id="ARBA00023306"/>
    </source>
</evidence>
<evidence type="ECO:0000256" key="10">
    <source>
        <dbReference type="HAMAP-Rule" id="MF_02202"/>
    </source>
</evidence>
<sequence length="289" mass="31412">MFNRLVVSMAGVLPWTGLWVIRARGPYYMNSKVMKLVVAMSAAAALLTPLAATAQDVQSVELGAAPGSGLSYISLFLEADIVVKIVMIGLIAASVWSWAIIFDKIVLYGRSRRQMNRFENVFWSGQSLEELYKSLSSRANNGMSALFVAAMREWKRSHEGDKPAIASLQQRIDRVMDLTISREVERLEKRLLFLATIGSAAPFVGLFGTVWGIMNAFTSIAASKNTNLAVVAPGIAEALFATGLGLIAAIPAVIAYNKLQSDSGKLAARMEGFADEFSAILSRRIDERG</sequence>
<evidence type="ECO:0000256" key="4">
    <source>
        <dbReference type="ARBA" id="ARBA00022519"/>
    </source>
</evidence>
<dbReference type="HAMAP" id="MF_02202">
    <property type="entry name" value="TolQ"/>
    <property type="match status" value="1"/>
</dbReference>
<evidence type="ECO:0000256" key="6">
    <source>
        <dbReference type="ARBA" id="ARBA00022692"/>
    </source>
</evidence>
<keyword evidence="9 10" id="KW-0131">Cell cycle</keyword>
<feature type="transmembrane region" description="Helical" evidence="10">
    <location>
        <begin position="191"/>
        <end position="214"/>
    </location>
</feature>
<dbReference type="EMBL" id="FOSK01000006">
    <property type="protein sequence ID" value="SFK57144.1"/>
    <property type="molecule type" value="Genomic_DNA"/>
</dbReference>
<keyword evidence="5 10" id="KW-0132">Cell division</keyword>
<dbReference type="PANTHER" id="PTHR30625:SF3">
    <property type="entry name" value="TOL-PAL SYSTEM PROTEIN TOLQ"/>
    <property type="match status" value="1"/>
</dbReference>
<evidence type="ECO:0000256" key="5">
    <source>
        <dbReference type="ARBA" id="ARBA00022618"/>
    </source>
</evidence>
<evidence type="ECO:0000313" key="13">
    <source>
        <dbReference type="Proteomes" id="UP000199598"/>
    </source>
</evidence>
<keyword evidence="13" id="KW-1185">Reference proteome</keyword>
<dbReference type="Pfam" id="PF01618">
    <property type="entry name" value="MotA_ExbB"/>
    <property type="match status" value="1"/>
</dbReference>
<protein>
    <recommendedName>
        <fullName evidence="10">Tol-Pal system protein TolQ</fullName>
    </recommendedName>
</protein>
<comment type="caution">
    <text evidence="12">The sequence shown here is derived from an EMBL/GenBank/DDBJ whole genome shotgun (WGS) entry which is preliminary data.</text>
</comment>
<comment type="subcellular location">
    <subcellularLocation>
        <location evidence="10">Cell inner membrane</location>
        <topology evidence="10">Multi-pass membrane protein</topology>
    </subcellularLocation>
    <subcellularLocation>
        <location evidence="1">Cell membrane</location>
        <topology evidence="1">Multi-pass membrane protein</topology>
    </subcellularLocation>
</comment>
<keyword evidence="6 10" id="KW-0812">Transmembrane</keyword>
<feature type="transmembrane region" description="Helical" evidence="10">
    <location>
        <begin position="81"/>
        <end position="107"/>
    </location>
</feature>
<dbReference type="InterPro" id="IPR050790">
    <property type="entry name" value="ExbB/TolQ_transport"/>
</dbReference>
<evidence type="ECO:0000256" key="2">
    <source>
        <dbReference type="ARBA" id="ARBA00010442"/>
    </source>
</evidence>
<accession>A0A1I4ALA6</accession>
<evidence type="ECO:0000256" key="8">
    <source>
        <dbReference type="ARBA" id="ARBA00023136"/>
    </source>
</evidence>
<dbReference type="InterPro" id="IPR002898">
    <property type="entry name" value="MotA_ExbB_proton_chnl"/>
</dbReference>
<dbReference type="InterPro" id="IPR014163">
    <property type="entry name" value="Tol-Pal_TolQ"/>
</dbReference>
<feature type="domain" description="MotA/TolQ/ExbB proton channel" evidence="11">
    <location>
        <begin position="145"/>
        <end position="271"/>
    </location>
</feature>
<comment type="function">
    <text evidence="10">Part of the Tol-Pal system, which plays a role in outer membrane invagination during cell division and is important for maintaining outer membrane integrity.</text>
</comment>
<evidence type="ECO:0000259" key="11">
    <source>
        <dbReference type="Pfam" id="PF01618"/>
    </source>
</evidence>
<feature type="transmembrane region" description="Helical" evidence="10">
    <location>
        <begin position="234"/>
        <end position="256"/>
    </location>
</feature>
<reference evidence="12 13" key="1">
    <citation type="submission" date="2016-10" db="EMBL/GenBank/DDBJ databases">
        <authorList>
            <person name="Varghese N."/>
            <person name="Submissions S."/>
        </authorList>
    </citation>
    <scope>NUCLEOTIDE SEQUENCE [LARGE SCALE GENOMIC DNA]</scope>
    <source>
        <strain evidence="12 13">DSM 16392</strain>
    </source>
</reference>
<proteinExistence type="inferred from homology"/>
<evidence type="ECO:0000313" key="12">
    <source>
        <dbReference type="EMBL" id="SFK57144.1"/>
    </source>
</evidence>
<name>A0A1I4ALA6_9HYPH</name>
<comment type="subunit">
    <text evidence="10">The Tol-Pal system is composed of five core proteins: the inner membrane proteins TolA, TolQ and TolR, the periplasmic protein TolB and the outer membrane protein Pal. They form a network linking the inner and outer membranes and the peptidoglycan layer.</text>
</comment>
<dbReference type="PANTHER" id="PTHR30625">
    <property type="entry name" value="PROTEIN TOLQ"/>
    <property type="match status" value="1"/>
</dbReference>
<dbReference type="GO" id="GO:0051301">
    <property type="term" value="P:cell division"/>
    <property type="evidence" value="ECO:0007669"/>
    <property type="project" value="UniProtKB-KW"/>
</dbReference>
<keyword evidence="4 10" id="KW-0997">Cell inner membrane</keyword>
<evidence type="ECO:0000256" key="1">
    <source>
        <dbReference type="ARBA" id="ARBA00004651"/>
    </source>
</evidence>
<keyword evidence="8 10" id="KW-0472">Membrane</keyword>
<dbReference type="Proteomes" id="UP000199598">
    <property type="component" value="Unassembled WGS sequence"/>
</dbReference>
<keyword evidence="3 10" id="KW-1003">Cell membrane</keyword>
<gene>
    <name evidence="10" type="primary">tolQ</name>
    <name evidence="12" type="ORF">SAMN04488518_106276</name>
</gene>
<comment type="similarity">
    <text evidence="2 10">Belongs to the ExbB/TolQ family.</text>
</comment>
<dbReference type="NCBIfam" id="TIGR02796">
    <property type="entry name" value="tolQ"/>
    <property type="match status" value="1"/>
</dbReference>
<keyword evidence="7 10" id="KW-1133">Transmembrane helix</keyword>
<evidence type="ECO:0000256" key="7">
    <source>
        <dbReference type="ARBA" id="ARBA00022989"/>
    </source>
</evidence>
<evidence type="ECO:0000256" key="3">
    <source>
        <dbReference type="ARBA" id="ARBA00022475"/>
    </source>
</evidence>